<comment type="caution">
    <text evidence="1">The sequence shown here is derived from an EMBL/GenBank/DDBJ whole genome shotgun (WGS) entry which is preliminary data.</text>
</comment>
<gene>
    <name evidence="1" type="ORF">AVEN_88555_1</name>
</gene>
<evidence type="ECO:0000313" key="1">
    <source>
        <dbReference type="EMBL" id="GBN23207.1"/>
    </source>
</evidence>
<accession>A0A4Y2MBZ2</accession>
<dbReference type="EMBL" id="BGPR01122081">
    <property type="protein sequence ID" value="GBN23207.1"/>
    <property type="molecule type" value="Genomic_DNA"/>
</dbReference>
<reference evidence="1 2" key="1">
    <citation type="journal article" date="2019" name="Sci. Rep.">
        <title>Orb-weaving spider Araneus ventricosus genome elucidates the spidroin gene catalogue.</title>
        <authorList>
            <person name="Kono N."/>
            <person name="Nakamura H."/>
            <person name="Ohtoshi R."/>
            <person name="Moran D.A.P."/>
            <person name="Shinohara A."/>
            <person name="Yoshida Y."/>
            <person name="Fujiwara M."/>
            <person name="Mori M."/>
            <person name="Tomita M."/>
            <person name="Arakawa K."/>
        </authorList>
    </citation>
    <scope>NUCLEOTIDE SEQUENCE [LARGE SCALE GENOMIC DNA]</scope>
</reference>
<feature type="non-terminal residue" evidence="1">
    <location>
        <position position="1"/>
    </location>
</feature>
<dbReference type="Proteomes" id="UP000499080">
    <property type="component" value="Unassembled WGS sequence"/>
</dbReference>
<evidence type="ECO:0000313" key="2">
    <source>
        <dbReference type="Proteomes" id="UP000499080"/>
    </source>
</evidence>
<proteinExistence type="predicted"/>
<protein>
    <submittedName>
        <fullName evidence="1">Uncharacterized protein</fullName>
    </submittedName>
</protein>
<dbReference type="AlphaFoldDB" id="A0A4Y2MBZ2"/>
<name>A0A4Y2MBZ2_ARAVE</name>
<keyword evidence="2" id="KW-1185">Reference proteome</keyword>
<dbReference type="OrthoDB" id="6435872at2759"/>
<sequence length="53" mass="5818">YFFEFAFKTIEAAYKNFSGMRNTKMIGSGVPAIVPLSDGKFFGAVSDAYEAKP</sequence>
<organism evidence="1 2">
    <name type="scientific">Araneus ventricosus</name>
    <name type="common">Orbweaver spider</name>
    <name type="synonym">Epeira ventricosa</name>
    <dbReference type="NCBI Taxonomy" id="182803"/>
    <lineage>
        <taxon>Eukaryota</taxon>
        <taxon>Metazoa</taxon>
        <taxon>Ecdysozoa</taxon>
        <taxon>Arthropoda</taxon>
        <taxon>Chelicerata</taxon>
        <taxon>Arachnida</taxon>
        <taxon>Araneae</taxon>
        <taxon>Araneomorphae</taxon>
        <taxon>Entelegynae</taxon>
        <taxon>Araneoidea</taxon>
        <taxon>Araneidae</taxon>
        <taxon>Araneus</taxon>
    </lineage>
</organism>